<dbReference type="OrthoDB" id="54411at2"/>
<dbReference type="InterPro" id="IPR049078">
    <property type="entry name" value="T7SS_EccA1-like_N"/>
</dbReference>
<reference evidence="2 3" key="1">
    <citation type="submission" date="2019-04" db="EMBL/GenBank/DDBJ databases">
        <title>Genome sequence of Pelagicola litoralis CL-ES2.</title>
        <authorList>
            <person name="Cao J."/>
        </authorList>
    </citation>
    <scope>NUCLEOTIDE SEQUENCE [LARGE SCALE GENOMIC DNA]</scope>
    <source>
        <strain evidence="2 3">CL-ES2</strain>
    </source>
</reference>
<sequence length="448" mass="48240">MPDEPKLDDSAAGFTEGSIKAELKRVLESAAFNNVDRLKAFLSYVVKESLAGRGDLIAGKTIAHDVYGRASVDGSDSIVRVDAGRLRRKLSEFYENEGFDNPIRIHIDSGGYAPRFESKEIENDPQARPDVHQITKVRPQGALPWLLASGFGAAVGAVLIYWQMSSPERPATDFSARNQSERSALAEKSTATLQAANLAEQASGLLFPIANVKYQKLATSMYREAIQIDPNFPDALAGAAHSLGTLALLAPDADTRMTLLGEAQGYAQKAANLAPLSGWAQSAVAWVAFASGEYERAVDISRRAISLDEVDSKTLDFSGVIFGMTGHFAESAKVSDPSRSRNSKTRGPAHLNIYGVASFHLGNYEEAISAIDEAVTQGGPVSALTLVFKAAALQAIGDKISAAALLEQLQTTWPDFSPRNVLERFYQHPQHSEDLLGLLQEAGWPAGH</sequence>
<keyword evidence="3" id="KW-1185">Reference proteome</keyword>
<protein>
    <recommendedName>
        <fullName evidence="1">ESX-1 secretion system protein EccA1-like N-terminal domain-containing protein</fullName>
    </recommendedName>
</protein>
<feature type="domain" description="ESX-1 secretion system protein EccA1-like N-terminal" evidence="1">
    <location>
        <begin position="281"/>
        <end position="418"/>
    </location>
</feature>
<dbReference type="PANTHER" id="PTHR12558:SF33">
    <property type="entry name" value="BLL7664 PROTEIN"/>
    <property type="match status" value="1"/>
</dbReference>
<dbReference type="Pfam" id="PF21545">
    <property type="entry name" value="T7SS_EccA1_N"/>
    <property type="match status" value="1"/>
</dbReference>
<comment type="caution">
    <text evidence="2">The sequence shown here is derived from an EMBL/GenBank/DDBJ whole genome shotgun (WGS) entry which is preliminary data.</text>
</comment>
<organism evidence="2 3">
    <name type="scientific">Shimia litoralis</name>
    <dbReference type="NCBI Taxonomy" id="420403"/>
    <lineage>
        <taxon>Bacteria</taxon>
        <taxon>Pseudomonadati</taxon>
        <taxon>Pseudomonadota</taxon>
        <taxon>Alphaproteobacteria</taxon>
        <taxon>Rhodobacterales</taxon>
        <taxon>Roseobacteraceae</taxon>
    </lineage>
</organism>
<dbReference type="Proteomes" id="UP000306575">
    <property type="component" value="Unassembled WGS sequence"/>
</dbReference>
<dbReference type="Gene3D" id="1.25.40.10">
    <property type="entry name" value="Tetratricopeptide repeat domain"/>
    <property type="match status" value="1"/>
</dbReference>
<dbReference type="EMBL" id="SULI01000034">
    <property type="protein sequence ID" value="TKZ15905.1"/>
    <property type="molecule type" value="Genomic_DNA"/>
</dbReference>
<dbReference type="InterPro" id="IPR011990">
    <property type="entry name" value="TPR-like_helical_dom_sf"/>
</dbReference>
<dbReference type="AlphaFoldDB" id="A0A4U7MSE0"/>
<evidence type="ECO:0000313" key="2">
    <source>
        <dbReference type="EMBL" id="TKZ15905.1"/>
    </source>
</evidence>
<dbReference type="SUPFAM" id="SSF48452">
    <property type="entry name" value="TPR-like"/>
    <property type="match status" value="1"/>
</dbReference>
<accession>A0A4U7MSE0</accession>
<proteinExistence type="predicted"/>
<name>A0A4U7MSE0_9RHOB</name>
<evidence type="ECO:0000259" key="1">
    <source>
        <dbReference type="Pfam" id="PF21545"/>
    </source>
</evidence>
<dbReference type="PANTHER" id="PTHR12558">
    <property type="entry name" value="CELL DIVISION CYCLE 16,23,27"/>
    <property type="match status" value="1"/>
</dbReference>
<gene>
    <name evidence="2" type="ORF">FAP39_16530</name>
</gene>
<evidence type="ECO:0000313" key="3">
    <source>
        <dbReference type="Proteomes" id="UP000306575"/>
    </source>
</evidence>
<dbReference type="RefSeq" id="WP_138017483.1">
    <property type="nucleotide sequence ID" value="NZ_SULI01000034.1"/>
</dbReference>